<keyword evidence="3" id="KW-0274">FAD</keyword>
<accession>A0A2G9U5V1</accession>
<dbReference type="AlphaFoldDB" id="A0A2G9U5V1"/>
<proteinExistence type="predicted"/>
<evidence type="ECO:0000256" key="3">
    <source>
        <dbReference type="ARBA" id="ARBA00022827"/>
    </source>
</evidence>
<dbReference type="InterPro" id="IPR036188">
    <property type="entry name" value="FAD/NAD-bd_sf"/>
</dbReference>
<gene>
    <name evidence="5" type="ORF">TELCIR_13264</name>
</gene>
<dbReference type="PANTHER" id="PTHR43557:SF2">
    <property type="entry name" value="RIESKE DOMAIN-CONTAINING PROTEIN-RELATED"/>
    <property type="match status" value="1"/>
</dbReference>
<dbReference type="GO" id="GO:0016651">
    <property type="term" value="F:oxidoreductase activity, acting on NAD(P)H"/>
    <property type="evidence" value="ECO:0007669"/>
    <property type="project" value="TreeGrafter"/>
</dbReference>
<feature type="non-terminal residue" evidence="5">
    <location>
        <position position="1"/>
    </location>
</feature>
<dbReference type="EMBL" id="KZ349318">
    <property type="protein sequence ID" value="PIO65082.1"/>
    <property type="molecule type" value="Genomic_DNA"/>
</dbReference>
<evidence type="ECO:0008006" key="7">
    <source>
        <dbReference type="Google" id="ProtNLM"/>
    </source>
</evidence>
<keyword evidence="6" id="KW-1185">Reference proteome</keyword>
<dbReference type="SUPFAM" id="SSF51905">
    <property type="entry name" value="FAD/NAD(P)-binding domain"/>
    <property type="match status" value="1"/>
</dbReference>
<keyword evidence="4" id="KW-0560">Oxidoreductase</keyword>
<dbReference type="GO" id="GO:0005737">
    <property type="term" value="C:cytoplasm"/>
    <property type="evidence" value="ECO:0007669"/>
    <property type="project" value="TreeGrafter"/>
</dbReference>
<reference evidence="5 6" key="1">
    <citation type="submission" date="2015-09" db="EMBL/GenBank/DDBJ databases">
        <title>Draft genome of the parasitic nematode Teladorsagia circumcincta isolate WARC Sus (inbred).</title>
        <authorList>
            <person name="Mitreva M."/>
        </authorList>
    </citation>
    <scope>NUCLEOTIDE SEQUENCE [LARGE SCALE GENOMIC DNA]</scope>
    <source>
        <strain evidence="5 6">S</strain>
    </source>
</reference>
<evidence type="ECO:0000313" key="6">
    <source>
        <dbReference type="Proteomes" id="UP000230423"/>
    </source>
</evidence>
<keyword evidence="2" id="KW-0285">Flavoprotein</keyword>
<evidence type="ECO:0000256" key="2">
    <source>
        <dbReference type="ARBA" id="ARBA00022630"/>
    </source>
</evidence>
<dbReference type="Gene3D" id="3.50.50.60">
    <property type="entry name" value="FAD/NAD(P)-binding domain"/>
    <property type="match status" value="1"/>
</dbReference>
<evidence type="ECO:0000313" key="5">
    <source>
        <dbReference type="EMBL" id="PIO65082.1"/>
    </source>
</evidence>
<comment type="cofactor">
    <cofactor evidence="1">
        <name>FAD</name>
        <dbReference type="ChEBI" id="CHEBI:57692"/>
    </cofactor>
</comment>
<dbReference type="PANTHER" id="PTHR43557">
    <property type="entry name" value="APOPTOSIS-INDUCING FACTOR 1"/>
    <property type="match status" value="1"/>
</dbReference>
<dbReference type="InterPro" id="IPR050446">
    <property type="entry name" value="FAD-oxidoreductase/Apoptosis"/>
</dbReference>
<name>A0A2G9U5V1_TELCI</name>
<organism evidence="5 6">
    <name type="scientific">Teladorsagia circumcincta</name>
    <name type="common">Brown stomach worm</name>
    <name type="synonym">Ostertagia circumcincta</name>
    <dbReference type="NCBI Taxonomy" id="45464"/>
    <lineage>
        <taxon>Eukaryota</taxon>
        <taxon>Metazoa</taxon>
        <taxon>Ecdysozoa</taxon>
        <taxon>Nematoda</taxon>
        <taxon>Chromadorea</taxon>
        <taxon>Rhabditida</taxon>
        <taxon>Rhabditina</taxon>
        <taxon>Rhabditomorpha</taxon>
        <taxon>Strongyloidea</taxon>
        <taxon>Trichostrongylidae</taxon>
        <taxon>Teladorsagia</taxon>
    </lineage>
</organism>
<evidence type="ECO:0000256" key="1">
    <source>
        <dbReference type="ARBA" id="ARBA00001974"/>
    </source>
</evidence>
<evidence type="ECO:0000256" key="4">
    <source>
        <dbReference type="ARBA" id="ARBA00023002"/>
    </source>
</evidence>
<dbReference type="OrthoDB" id="432169at2759"/>
<dbReference type="Proteomes" id="UP000230423">
    <property type="component" value="Unassembled WGS sequence"/>
</dbReference>
<protein>
    <recommendedName>
        <fullName evidence="7">FAD/NAD(P)-binding domain-containing protein</fullName>
    </recommendedName>
</protein>
<sequence length="80" mass="8623">VTAVDTTRRNVTLSTGEQLPYSKLVLALGGKPKKLPIPGADLKTSVDWVYAIGDTVAAPLPLWDIDSINIQHFQLAQTHG</sequence>